<dbReference type="GO" id="GO:0052621">
    <property type="term" value="F:diguanylate cyclase activity"/>
    <property type="evidence" value="ECO:0007669"/>
    <property type="project" value="UniProtKB-EC"/>
</dbReference>
<dbReference type="EMBL" id="CP054580">
    <property type="protein sequence ID" value="QKS25148.1"/>
    <property type="molecule type" value="Genomic_DNA"/>
</dbReference>
<proteinExistence type="predicted"/>
<dbReference type="InterPro" id="IPR029787">
    <property type="entry name" value="Nucleotide_cyclase"/>
</dbReference>
<protein>
    <recommendedName>
        <fullName evidence="2">diguanylate cyclase</fullName>
        <ecNumber evidence="2">2.7.7.65</ecNumber>
    </recommendedName>
</protein>
<dbReference type="NCBIfam" id="TIGR00254">
    <property type="entry name" value="GGDEF"/>
    <property type="match status" value="1"/>
</dbReference>
<dbReference type="InterPro" id="IPR000160">
    <property type="entry name" value="GGDEF_dom"/>
</dbReference>
<dbReference type="FunFam" id="3.30.70.270:FF:000001">
    <property type="entry name" value="Diguanylate cyclase domain protein"/>
    <property type="match status" value="1"/>
</dbReference>
<dbReference type="GO" id="GO:0005886">
    <property type="term" value="C:plasma membrane"/>
    <property type="evidence" value="ECO:0007669"/>
    <property type="project" value="TreeGrafter"/>
</dbReference>
<organism evidence="4 5">
    <name type="scientific">Vreelandella titanicae</name>
    <dbReference type="NCBI Taxonomy" id="664683"/>
    <lineage>
        <taxon>Bacteria</taxon>
        <taxon>Pseudomonadati</taxon>
        <taxon>Pseudomonadota</taxon>
        <taxon>Gammaproteobacteria</taxon>
        <taxon>Oceanospirillales</taxon>
        <taxon>Halomonadaceae</taxon>
        <taxon>Vreelandella</taxon>
    </lineage>
</organism>
<accession>A0A6N0Z183</accession>
<dbReference type="InterPro" id="IPR043128">
    <property type="entry name" value="Rev_trsase/Diguanyl_cyclase"/>
</dbReference>
<dbReference type="RefSeq" id="WP_022522087.1">
    <property type="nucleotide sequence ID" value="NZ_CP054580.1"/>
</dbReference>
<evidence type="ECO:0000256" key="3">
    <source>
        <dbReference type="ARBA" id="ARBA00034247"/>
    </source>
</evidence>
<dbReference type="InterPro" id="IPR050469">
    <property type="entry name" value="Diguanylate_Cyclase"/>
</dbReference>
<dbReference type="AlphaFoldDB" id="A0A653WYP1"/>
<dbReference type="Pfam" id="PF00990">
    <property type="entry name" value="GGDEF"/>
    <property type="match status" value="1"/>
</dbReference>
<dbReference type="PROSITE" id="PS50887">
    <property type="entry name" value="GGDEF"/>
    <property type="match status" value="1"/>
</dbReference>
<evidence type="ECO:0000256" key="2">
    <source>
        <dbReference type="ARBA" id="ARBA00012528"/>
    </source>
</evidence>
<gene>
    <name evidence="4" type="ORF">FX987_02938</name>
</gene>
<comment type="catalytic activity">
    <reaction evidence="3">
        <text>2 GTP = 3',3'-c-di-GMP + 2 diphosphate</text>
        <dbReference type="Rhea" id="RHEA:24898"/>
        <dbReference type="ChEBI" id="CHEBI:33019"/>
        <dbReference type="ChEBI" id="CHEBI:37565"/>
        <dbReference type="ChEBI" id="CHEBI:58805"/>
        <dbReference type="EC" id="2.7.7.65"/>
    </reaction>
</comment>
<dbReference type="EC" id="2.7.7.65" evidence="2"/>
<reference evidence="4 5" key="1">
    <citation type="submission" date="2019-12" db="EMBL/GenBank/DDBJ databases">
        <title>Genome sequencing and assembly of endphytes of Porphyra tenera.</title>
        <authorList>
            <person name="Park J.M."/>
            <person name="Shin R."/>
            <person name="Jo S.H."/>
        </authorList>
    </citation>
    <scope>NUCLEOTIDE SEQUENCE [LARGE SCALE GENOMIC DNA]</scope>
    <source>
        <strain evidence="4 5">GPM3</strain>
    </source>
</reference>
<name>A0A653WYP1_9GAMM</name>
<dbReference type="Proteomes" id="UP000509761">
    <property type="component" value="Chromosome"/>
</dbReference>
<dbReference type="SMART" id="SM00267">
    <property type="entry name" value="GGDEF"/>
    <property type="match status" value="1"/>
</dbReference>
<evidence type="ECO:0000313" key="4">
    <source>
        <dbReference type="EMBL" id="QKS25148.1"/>
    </source>
</evidence>
<dbReference type="SUPFAM" id="SSF55073">
    <property type="entry name" value="Nucleotide cyclase"/>
    <property type="match status" value="1"/>
</dbReference>
<evidence type="ECO:0000313" key="5">
    <source>
        <dbReference type="Proteomes" id="UP000509761"/>
    </source>
</evidence>
<dbReference type="Gene3D" id="3.30.70.270">
    <property type="match status" value="1"/>
</dbReference>
<dbReference type="CDD" id="cd01949">
    <property type="entry name" value="GGDEF"/>
    <property type="match status" value="1"/>
</dbReference>
<dbReference type="GO" id="GO:0043709">
    <property type="term" value="P:cell adhesion involved in single-species biofilm formation"/>
    <property type="evidence" value="ECO:0007669"/>
    <property type="project" value="TreeGrafter"/>
</dbReference>
<dbReference type="PANTHER" id="PTHR45138:SF9">
    <property type="entry name" value="DIGUANYLATE CYCLASE DGCM-RELATED"/>
    <property type="match status" value="1"/>
</dbReference>
<dbReference type="GO" id="GO:1902201">
    <property type="term" value="P:negative regulation of bacterial-type flagellum-dependent cell motility"/>
    <property type="evidence" value="ECO:0007669"/>
    <property type="project" value="TreeGrafter"/>
</dbReference>
<dbReference type="PANTHER" id="PTHR45138">
    <property type="entry name" value="REGULATORY COMPONENTS OF SENSORY TRANSDUCTION SYSTEM"/>
    <property type="match status" value="1"/>
</dbReference>
<keyword evidence="5" id="KW-1185">Reference proteome</keyword>
<evidence type="ECO:0000256" key="1">
    <source>
        <dbReference type="ARBA" id="ARBA00001946"/>
    </source>
</evidence>
<dbReference type="GeneID" id="69281757"/>
<sequence>MISPRPRFPMLTTGVAPKKGSLTTKQALLTLLIAMLISGVAGSIELLSHATNMRQETEQRITQQLAVVNGAAAEAAFQLNPDLAHQIAYGLFNADEVAWVSIRDDFGRALAEFERPKQADSTWLSQYLFGDILHHQTDLAYYMGSDMPEAVVGEIELMLAEGYLTQQFLARIYTVVGVSILEAFILSLVVIAFFHLFITRPLLKVHAAIAQTDPNRPGQWPKPMLRGHQHDELGHLVDSLDHLLNAFQQGLEQRDQLHHLSNMDGLTGVANRRHFDEFYQQHWHLAQQTQQPLSVIFIDIDNFKEFNDHYGHAMGDDTLRAVAKALNQCIAPARDLLARYGGEEFVCVLPGQDHDDAVGVANCLREAVLSLAIPHAFSSTHSELTVSMGVASMSPGLSISAEALIERADQHLYHAKRLGRNRVETRKRPA</sequence>
<comment type="cofactor">
    <cofactor evidence="1">
        <name>Mg(2+)</name>
        <dbReference type="ChEBI" id="CHEBI:18420"/>
    </cofactor>
</comment>
<accession>A0A653WYP1</accession>